<dbReference type="OrthoDB" id="580979at2"/>
<evidence type="ECO:0000313" key="3">
    <source>
        <dbReference type="Proteomes" id="UP000298545"/>
    </source>
</evidence>
<sequence length="566" mass="64311">MSSHRYPCVQVIQDGGSKELLMFSASAIEIDAWVGIPQRLDLKGSETAGFQRTVSPRREAALRKFFSEPANVIQNPLLCAIRQDPGVAVSFEPEGDSGLGYVTITFPDYQQKSLLDLLKEAREYVEERAPFLKDRPAPVDLVDTLQQQMPDLSSLSATEEEVEDLTEDAAYEVELSTEPAEEALFDESQITDFWDQLRAREEILSKFVANVPNDAILGFSREVLESYLRPVILVDGQHRLRGAVLAVQDEVNTSDEAETMILEGESAREAKQKLMRERARKLPISLLMDSSPAEHVFQYVLVNQKATPVPRALLGTIISTSLAANELKTIADRLEDADIQLQGSRIISILSRADDSPFKNLVAKGLDQEGIDKLQWSVLGSLADMFRYLVGGRYYHDSVDHAKTWRSHHLADSPIVQDWQAREFSSPYEYWQDINGPWMQIFKAFWAKTRDSLADTENEAAPNYWGRTRTSNIFNKPSLHILSADFFAYLKERRYKIESADQIGLIVDEWLAYVKKNYFARNWKLEGVKKDAVGTRKQWSKLWVNHRQNGEKLPAPEEFSKPFKSV</sequence>
<organism evidence="1 3">
    <name type="scientific">Agrobacterium larrymoorei</name>
    <dbReference type="NCBI Taxonomy" id="160699"/>
    <lineage>
        <taxon>Bacteria</taxon>
        <taxon>Pseudomonadati</taxon>
        <taxon>Pseudomonadota</taxon>
        <taxon>Alphaproteobacteria</taxon>
        <taxon>Hyphomicrobiales</taxon>
        <taxon>Rhizobiaceae</taxon>
        <taxon>Rhizobium/Agrobacterium group</taxon>
        <taxon>Agrobacterium</taxon>
    </lineage>
</organism>
<evidence type="ECO:0000313" key="2">
    <source>
        <dbReference type="EMBL" id="QYA10233.1"/>
    </source>
</evidence>
<proteinExistence type="predicted"/>
<gene>
    <name evidence="1" type="ORF">CFBP5473_23140</name>
    <name evidence="2" type="ORF">J5285_23810</name>
</gene>
<dbReference type="EMBL" id="CP072169">
    <property type="protein sequence ID" value="QYA10233.1"/>
    <property type="molecule type" value="Genomic_DNA"/>
</dbReference>
<dbReference type="Proteomes" id="UP000826513">
    <property type="component" value="Plasmid pTiAF3.44"/>
</dbReference>
<geneLocation type="plasmid" evidence="2 4">
    <name>pTiAF3.44</name>
</geneLocation>
<reference evidence="1 3" key="1">
    <citation type="submission" date="2019-04" db="EMBL/GenBank/DDBJ databases">
        <title>Complete genome sequence of Agrobacterium larrymoorei CFBP5473.</title>
        <authorList>
            <person name="Haryono M."/>
            <person name="Chou L."/>
            <person name="Lin Y.-C."/>
            <person name="Lai E.-M."/>
            <person name="Kuo C.-H."/>
        </authorList>
    </citation>
    <scope>NUCLEOTIDE SEQUENCE [LARGE SCALE GENOMIC DNA]</scope>
    <source>
        <strain evidence="1 3">CFBP5473</strain>
        <plasmid evidence="3">pticfbp5473</plasmid>
        <plasmid evidence="1">pTiCFBP5473</plasmid>
    </source>
</reference>
<dbReference type="Proteomes" id="UP000298545">
    <property type="component" value="Plasmid pTiCFBP5473"/>
</dbReference>
<protein>
    <recommendedName>
        <fullName evidence="5">DGQHR domain-containing protein</fullName>
    </recommendedName>
</protein>
<dbReference type="KEGG" id="alf:CFBP5473_23140"/>
<dbReference type="RefSeq" id="WP_027676401.1">
    <property type="nucleotide sequence ID" value="NZ_CP039694.1"/>
</dbReference>
<name>A0A4D7E466_9HYPH</name>
<dbReference type="EMBL" id="CP039694">
    <property type="protein sequence ID" value="QCJ00897.1"/>
    <property type="molecule type" value="Genomic_DNA"/>
</dbReference>
<keyword evidence="4" id="KW-1185">Reference proteome</keyword>
<geneLocation type="plasmid" evidence="3">
    <name>pticfbp5473</name>
</geneLocation>
<dbReference type="AlphaFoldDB" id="A0A4D7E466"/>
<evidence type="ECO:0008006" key="5">
    <source>
        <dbReference type="Google" id="ProtNLM"/>
    </source>
</evidence>
<geneLocation type="plasmid" evidence="1">
    <name>pTiCFBP5473</name>
</geneLocation>
<reference evidence="2 4" key="2">
    <citation type="submission" date="2021-03" db="EMBL/GenBank/DDBJ databases">
        <title>Rapid diversification of plasmids in a genus of pathogenic and nitrogen fixing bacteria.</title>
        <authorList>
            <person name="Weisberg A.J."/>
            <person name="Miller M."/>
            <person name="Ream W."/>
            <person name="Grunwald N.J."/>
            <person name="Chang J.H."/>
        </authorList>
    </citation>
    <scope>NUCLEOTIDE SEQUENCE [LARGE SCALE GENOMIC DNA]</scope>
    <source>
        <strain evidence="2 4">AF3.44</strain>
        <plasmid evidence="2 4">pTiAF3.44</plasmid>
    </source>
</reference>
<keyword evidence="1" id="KW-0614">Plasmid</keyword>
<evidence type="ECO:0000313" key="4">
    <source>
        <dbReference type="Proteomes" id="UP000826513"/>
    </source>
</evidence>
<evidence type="ECO:0000313" key="1">
    <source>
        <dbReference type="EMBL" id="QCJ00897.1"/>
    </source>
</evidence>
<accession>A0A4D7E466</accession>